<evidence type="ECO:0000313" key="2">
    <source>
        <dbReference type="RefSeq" id="XP_016475942.1"/>
    </source>
</evidence>
<feature type="compositionally biased region" description="Low complexity" evidence="1">
    <location>
        <begin position="10"/>
        <end position="20"/>
    </location>
</feature>
<name>A0A1S4AGY3_TOBAC</name>
<sequence>MLYRDANIPSSSVSTSGTSGLDDNDGVKDYLIWSTLGQHQQTSSRNIDELQFCKSQQSPALRDFYHWVGGGVTQINFLSFGHGSRRAKCADFNSRIRERI</sequence>
<dbReference type="PaxDb" id="4097-A0A1S4AGY3"/>
<gene>
    <name evidence="2" type="primary">LOC107797556</name>
</gene>
<evidence type="ECO:0000256" key="1">
    <source>
        <dbReference type="SAM" id="MobiDB-lite"/>
    </source>
</evidence>
<dbReference type="KEGG" id="nta:107797556"/>
<protein>
    <submittedName>
        <fullName evidence="2">Uncharacterized protein</fullName>
    </submittedName>
</protein>
<dbReference type="OrthoDB" id="10521634at2759"/>
<accession>A0A1S4AGY3</accession>
<proteinExistence type="predicted"/>
<organism evidence="2">
    <name type="scientific">Nicotiana tabacum</name>
    <name type="common">Common tobacco</name>
    <dbReference type="NCBI Taxonomy" id="4097"/>
    <lineage>
        <taxon>Eukaryota</taxon>
        <taxon>Viridiplantae</taxon>
        <taxon>Streptophyta</taxon>
        <taxon>Embryophyta</taxon>
        <taxon>Tracheophyta</taxon>
        <taxon>Spermatophyta</taxon>
        <taxon>Magnoliopsida</taxon>
        <taxon>eudicotyledons</taxon>
        <taxon>Gunneridae</taxon>
        <taxon>Pentapetalae</taxon>
        <taxon>asterids</taxon>
        <taxon>lamiids</taxon>
        <taxon>Solanales</taxon>
        <taxon>Solanaceae</taxon>
        <taxon>Nicotianoideae</taxon>
        <taxon>Nicotianeae</taxon>
        <taxon>Nicotiana</taxon>
    </lineage>
</organism>
<reference evidence="2" key="1">
    <citation type="submission" date="2025-08" db="UniProtKB">
        <authorList>
            <consortium name="RefSeq"/>
        </authorList>
    </citation>
    <scope>IDENTIFICATION</scope>
</reference>
<feature type="region of interest" description="Disordered" evidence="1">
    <location>
        <begin position="1"/>
        <end position="24"/>
    </location>
</feature>
<dbReference type="RefSeq" id="XP_016475942.1">
    <property type="nucleotide sequence ID" value="XM_016620456.1"/>
</dbReference>
<dbReference type="AlphaFoldDB" id="A0A1S4AGY3"/>